<name>A0A0J9E3C5_9RHOB</name>
<dbReference type="AlphaFoldDB" id="A0A0J9E3C5"/>
<dbReference type="GO" id="GO:0003824">
    <property type="term" value="F:catalytic activity"/>
    <property type="evidence" value="ECO:0007669"/>
    <property type="project" value="InterPro"/>
</dbReference>
<evidence type="ECO:0000256" key="2">
    <source>
        <dbReference type="PIRSR" id="PIRSR601310-3"/>
    </source>
</evidence>
<dbReference type="InterPro" id="IPR001310">
    <property type="entry name" value="Histidine_triad_HIT"/>
</dbReference>
<dbReference type="PROSITE" id="PS51084">
    <property type="entry name" value="HIT_2"/>
    <property type="match status" value="1"/>
</dbReference>
<feature type="active site" description="Tele-AMP-histidine intermediate" evidence="1">
    <location>
        <position position="92"/>
    </location>
</feature>
<feature type="domain" description="HIT" evidence="4">
    <location>
        <begin position="4"/>
        <end position="106"/>
    </location>
</feature>
<accession>A0A0J9E3C5</accession>
<dbReference type="Pfam" id="PF01230">
    <property type="entry name" value="HIT"/>
    <property type="match status" value="1"/>
</dbReference>
<keyword evidence="6" id="KW-1185">Reference proteome</keyword>
<evidence type="ECO:0000259" key="4">
    <source>
        <dbReference type="PROSITE" id="PS51084"/>
    </source>
</evidence>
<dbReference type="EMBL" id="LFTY01000002">
    <property type="protein sequence ID" value="KMW56324.1"/>
    <property type="molecule type" value="Genomic_DNA"/>
</dbReference>
<evidence type="ECO:0000313" key="6">
    <source>
        <dbReference type="Proteomes" id="UP000037178"/>
    </source>
</evidence>
<reference evidence="5 6" key="1">
    <citation type="submission" date="2015-06" db="EMBL/GenBank/DDBJ databases">
        <title>Draft genome sequence of an Alphaproteobacteria species associated to the Mediterranean sponge Oscarella lobularis.</title>
        <authorList>
            <person name="Jourda C."/>
            <person name="Santini S."/>
            <person name="Claverie J.-M."/>
        </authorList>
    </citation>
    <scope>NUCLEOTIDE SEQUENCE [LARGE SCALE GENOMIC DNA]</scope>
    <source>
        <strain evidence="5">IGS</strain>
    </source>
</reference>
<sequence length="139" mass="15426">MHCDFCNLLANGDAAIAWSNPRLVVFADHRPIREGHMQIVPRAHVEVFDDLAPDLAAEIIHLGQRIAKAQKRLYGVDRVGFVFTGNEVPHVHAHVLPLHAADDITSARFREHRAGGRIALRQQRRVAQDLAEALGAPIL</sequence>
<dbReference type="Proteomes" id="UP000037178">
    <property type="component" value="Unassembled WGS sequence"/>
</dbReference>
<dbReference type="PANTHER" id="PTHR46648">
    <property type="entry name" value="HIT FAMILY PROTEIN 1"/>
    <property type="match status" value="1"/>
</dbReference>
<protein>
    <submittedName>
        <fullName evidence="5">HIT family protein</fullName>
    </submittedName>
</protein>
<dbReference type="PANTHER" id="PTHR46648:SF1">
    <property type="entry name" value="ADENOSINE 5'-MONOPHOSPHORAMIDASE HNT1"/>
    <property type="match status" value="1"/>
</dbReference>
<dbReference type="Gene3D" id="3.30.428.10">
    <property type="entry name" value="HIT-like"/>
    <property type="match status" value="1"/>
</dbReference>
<dbReference type="GO" id="GO:0009117">
    <property type="term" value="P:nucleotide metabolic process"/>
    <property type="evidence" value="ECO:0007669"/>
    <property type="project" value="TreeGrafter"/>
</dbReference>
<dbReference type="InterPro" id="IPR036265">
    <property type="entry name" value="HIT-like_sf"/>
</dbReference>
<organism evidence="5 6">
    <name type="scientific">Candidatus Rhodobacter oscarellae</name>
    <dbReference type="NCBI Taxonomy" id="1675527"/>
    <lineage>
        <taxon>Bacteria</taxon>
        <taxon>Pseudomonadati</taxon>
        <taxon>Pseudomonadota</taxon>
        <taxon>Alphaproteobacteria</taxon>
        <taxon>Rhodobacterales</taxon>
        <taxon>Rhodobacter group</taxon>
        <taxon>Rhodobacter</taxon>
    </lineage>
</organism>
<dbReference type="SUPFAM" id="SSF54197">
    <property type="entry name" value="HIT-like"/>
    <property type="match status" value="1"/>
</dbReference>
<dbReference type="OrthoDB" id="9784774at2"/>
<gene>
    <name evidence="5" type="ORF">AIOL_001276</name>
</gene>
<evidence type="ECO:0000256" key="3">
    <source>
        <dbReference type="PROSITE-ProRule" id="PRU00464"/>
    </source>
</evidence>
<dbReference type="PATRIC" id="fig|1675527.3.peg.1358"/>
<dbReference type="STRING" id="1675527.AIOL_001276"/>
<proteinExistence type="predicted"/>
<dbReference type="InterPro" id="IPR011146">
    <property type="entry name" value="HIT-like"/>
</dbReference>
<evidence type="ECO:0000313" key="5">
    <source>
        <dbReference type="EMBL" id="KMW56324.1"/>
    </source>
</evidence>
<feature type="short sequence motif" description="Histidine triad motif" evidence="2 3">
    <location>
        <begin position="90"/>
        <end position="94"/>
    </location>
</feature>
<evidence type="ECO:0000256" key="1">
    <source>
        <dbReference type="PIRSR" id="PIRSR601310-1"/>
    </source>
</evidence>
<comment type="caution">
    <text evidence="5">The sequence shown here is derived from an EMBL/GenBank/DDBJ whole genome shotgun (WGS) entry which is preliminary data.</text>
</comment>
<dbReference type="RefSeq" id="WP_049642225.1">
    <property type="nucleotide sequence ID" value="NZ_LFTY01000002.1"/>
</dbReference>